<keyword evidence="6 7" id="KW-0324">Glycolysis</keyword>
<evidence type="ECO:0000256" key="2">
    <source>
        <dbReference type="ARBA" id="ARBA00022679"/>
    </source>
</evidence>
<name>A0A975DC16_9GAMM</name>
<dbReference type="PANTHER" id="PTHR47690:SF1">
    <property type="entry name" value="GLUCOKINASE"/>
    <property type="match status" value="1"/>
</dbReference>
<dbReference type="InterPro" id="IPR003836">
    <property type="entry name" value="Glucokinase"/>
</dbReference>
<evidence type="ECO:0000256" key="8">
    <source>
        <dbReference type="RuleBase" id="RU004046"/>
    </source>
</evidence>
<evidence type="ECO:0000256" key="6">
    <source>
        <dbReference type="ARBA" id="ARBA00023152"/>
    </source>
</evidence>
<sequence length="317" mass="34363">MSLQALVADIGGTNIRLAIADLATLNIDRVQTYRCADFDNIDDAIKQYLSFLDFDVHYACIDVACPVLGDKVDLTNNHWCFSQEKLAAQFGFEKLIVINDFTAIAMSVPQLPNEAKEQIGGTEPQANKPIAIYGAGTGLGVAHLVNVAGKWVPLGGEGGHVDFTPTDDEQIAILKQLKKKYPTVSAEQLLSGLGLVQIYQSLCAIHNVEEKNYQPADISNHAIDGTDPMAEKTLAVFCRILGTFGGNLALTMATFGGVYIAGGIVPRFIEYLKNSDFRTKFEAKGRFQPFVSAIPVYVVTEAQPGLIGCAAYLKQEL</sequence>
<dbReference type="EMBL" id="CP072110">
    <property type="protein sequence ID" value="QTH64385.1"/>
    <property type="molecule type" value="Genomic_DNA"/>
</dbReference>
<dbReference type="Gene3D" id="3.30.420.40">
    <property type="match status" value="1"/>
</dbReference>
<dbReference type="SUPFAM" id="SSF53067">
    <property type="entry name" value="Actin-like ATPase domain"/>
    <property type="match status" value="1"/>
</dbReference>
<feature type="binding site" evidence="7">
    <location>
        <begin position="8"/>
        <end position="13"/>
    </location>
    <ligand>
        <name>ATP</name>
        <dbReference type="ChEBI" id="CHEBI:30616"/>
    </ligand>
</feature>
<dbReference type="Gene3D" id="3.40.367.20">
    <property type="match status" value="1"/>
</dbReference>
<dbReference type="GO" id="GO:0005536">
    <property type="term" value="F:D-glucose binding"/>
    <property type="evidence" value="ECO:0007669"/>
    <property type="project" value="InterPro"/>
</dbReference>
<dbReference type="GO" id="GO:0006096">
    <property type="term" value="P:glycolytic process"/>
    <property type="evidence" value="ECO:0007669"/>
    <property type="project" value="UniProtKB-UniRule"/>
</dbReference>
<dbReference type="CDD" id="cd24008">
    <property type="entry name" value="ASKHA_NBD_GLK"/>
    <property type="match status" value="1"/>
</dbReference>
<dbReference type="PANTHER" id="PTHR47690">
    <property type="entry name" value="GLUCOKINASE"/>
    <property type="match status" value="1"/>
</dbReference>
<keyword evidence="3 7" id="KW-0547">Nucleotide-binding</keyword>
<proteinExistence type="inferred from homology"/>
<keyword evidence="2 7" id="KW-0808">Transferase</keyword>
<dbReference type="RefSeq" id="WP_208832440.1">
    <property type="nucleotide sequence ID" value="NZ_CP072110.1"/>
</dbReference>
<dbReference type="InterPro" id="IPR050201">
    <property type="entry name" value="Bacterial_glucokinase"/>
</dbReference>
<comment type="subcellular location">
    <subcellularLocation>
        <location evidence="7">Cytoplasm</location>
    </subcellularLocation>
</comment>
<evidence type="ECO:0000313" key="10">
    <source>
        <dbReference type="Proteomes" id="UP000682739"/>
    </source>
</evidence>
<accession>A0A975DC16</accession>
<evidence type="ECO:0000313" key="9">
    <source>
        <dbReference type="EMBL" id="QTH64385.1"/>
    </source>
</evidence>
<dbReference type="FunFam" id="3.40.367.20:FF:000002">
    <property type="entry name" value="Glucokinase"/>
    <property type="match status" value="1"/>
</dbReference>
<evidence type="ECO:0000256" key="7">
    <source>
        <dbReference type="HAMAP-Rule" id="MF_00524"/>
    </source>
</evidence>
<dbReference type="KEGG" id="psym:J1N51_02540"/>
<comment type="catalytic activity">
    <reaction evidence="7">
        <text>D-glucose + ATP = D-glucose 6-phosphate + ADP + H(+)</text>
        <dbReference type="Rhea" id="RHEA:17825"/>
        <dbReference type="ChEBI" id="CHEBI:4167"/>
        <dbReference type="ChEBI" id="CHEBI:15378"/>
        <dbReference type="ChEBI" id="CHEBI:30616"/>
        <dbReference type="ChEBI" id="CHEBI:61548"/>
        <dbReference type="ChEBI" id="CHEBI:456216"/>
        <dbReference type="EC" id="2.7.1.2"/>
    </reaction>
</comment>
<reference evidence="9" key="1">
    <citation type="submission" date="2021-03" db="EMBL/GenBank/DDBJ databases">
        <title>Description of Psychrosphaera ytuae sp. nov. isolated from deep sea sediment of South China Sea.</title>
        <authorList>
            <person name="Zhang J."/>
            <person name="Xu X.-D."/>
        </authorList>
    </citation>
    <scope>NUCLEOTIDE SEQUENCE</scope>
    <source>
        <strain evidence="9">MTZ26</strain>
    </source>
</reference>
<comment type="similarity">
    <text evidence="7 8">Belongs to the bacterial glucokinase family.</text>
</comment>
<dbReference type="Proteomes" id="UP000682739">
    <property type="component" value="Chromosome"/>
</dbReference>
<dbReference type="EC" id="2.7.1.2" evidence="7"/>
<keyword evidence="10" id="KW-1185">Reference proteome</keyword>
<gene>
    <name evidence="7" type="primary">glk</name>
    <name evidence="9" type="ORF">J1N51_02540</name>
</gene>
<dbReference type="AlphaFoldDB" id="A0A975DC16"/>
<dbReference type="InterPro" id="IPR043129">
    <property type="entry name" value="ATPase_NBD"/>
</dbReference>
<evidence type="ECO:0000256" key="4">
    <source>
        <dbReference type="ARBA" id="ARBA00022777"/>
    </source>
</evidence>
<dbReference type="Pfam" id="PF02685">
    <property type="entry name" value="Glucokinase"/>
    <property type="match status" value="1"/>
</dbReference>
<dbReference type="GO" id="GO:0004340">
    <property type="term" value="F:glucokinase activity"/>
    <property type="evidence" value="ECO:0007669"/>
    <property type="project" value="UniProtKB-UniRule"/>
</dbReference>
<evidence type="ECO:0000256" key="3">
    <source>
        <dbReference type="ARBA" id="ARBA00022741"/>
    </source>
</evidence>
<dbReference type="GO" id="GO:0005829">
    <property type="term" value="C:cytosol"/>
    <property type="evidence" value="ECO:0007669"/>
    <property type="project" value="TreeGrafter"/>
</dbReference>
<keyword evidence="4 7" id="KW-0418">Kinase</keyword>
<dbReference type="GO" id="GO:0005524">
    <property type="term" value="F:ATP binding"/>
    <property type="evidence" value="ECO:0007669"/>
    <property type="project" value="UniProtKB-UniRule"/>
</dbReference>
<evidence type="ECO:0000256" key="1">
    <source>
        <dbReference type="ARBA" id="ARBA00022490"/>
    </source>
</evidence>
<dbReference type="HAMAP" id="MF_00524">
    <property type="entry name" value="Glucokinase"/>
    <property type="match status" value="1"/>
</dbReference>
<dbReference type="NCBIfam" id="NF001416">
    <property type="entry name" value="PRK00292.1-3"/>
    <property type="match status" value="1"/>
</dbReference>
<dbReference type="NCBIfam" id="TIGR00749">
    <property type="entry name" value="glk"/>
    <property type="match status" value="1"/>
</dbReference>
<keyword evidence="5 7" id="KW-0067">ATP-binding</keyword>
<protein>
    <recommendedName>
        <fullName evidence="7">Glucokinase</fullName>
        <ecNumber evidence="7">2.7.1.2</ecNumber>
    </recommendedName>
    <alternativeName>
        <fullName evidence="7">Glucose kinase</fullName>
    </alternativeName>
</protein>
<organism evidence="9 10">
    <name type="scientific">Psychrosphaera ytuae</name>
    <dbReference type="NCBI Taxonomy" id="2820710"/>
    <lineage>
        <taxon>Bacteria</taxon>
        <taxon>Pseudomonadati</taxon>
        <taxon>Pseudomonadota</taxon>
        <taxon>Gammaproteobacteria</taxon>
        <taxon>Alteromonadales</taxon>
        <taxon>Pseudoalteromonadaceae</taxon>
        <taxon>Psychrosphaera</taxon>
    </lineage>
</organism>
<keyword evidence="1 7" id="KW-0963">Cytoplasm</keyword>
<evidence type="ECO:0000256" key="5">
    <source>
        <dbReference type="ARBA" id="ARBA00022840"/>
    </source>
</evidence>